<proteinExistence type="predicted"/>
<dbReference type="Gene3D" id="3.40.50.1110">
    <property type="entry name" value="SGNH hydrolase"/>
    <property type="match status" value="1"/>
</dbReference>
<evidence type="ECO:0000313" key="3">
    <source>
        <dbReference type="Proteomes" id="UP000028725"/>
    </source>
</evidence>
<dbReference type="EMBL" id="JMCB01000014">
    <property type="protein sequence ID" value="KFE64384.1"/>
    <property type="molecule type" value="Genomic_DNA"/>
</dbReference>
<evidence type="ECO:0000259" key="1">
    <source>
        <dbReference type="Pfam" id="PF13472"/>
    </source>
</evidence>
<organism evidence="2 3">
    <name type="scientific">Hyalangium minutum</name>
    <dbReference type="NCBI Taxonomy" id="394096"/>
    <lineage>
        <taxon>Bacteria</taxon>
        <taxon>Pseudomonadati</taxon>
        <taxon>Myxococcota</taxon>
        <taxon>Myxococcia</taxon>
        <taxon>Myxococcales</taxon>
        <taxon>Cystobacterineae</taxon>
        <taxon>Archangiaceae</taxon>
        <taxon>Hyalangium</taxon>
    </lineage>
</organism>
<dbReference type="InterPro" id="IPR053140">
    <property type="entry name" value="GDSL_Rv0518-like"/>
</dbReference>
<name>A0A085W9M1_9BACT</name>
<comment type="caution">
    <text evidence="2">The sequence shown here is derived from an EMBL/GenBank/DDBJ whole genome shotgun (WGS) entry which is preliminary data.</text>
</comment>
<sequence>MRATPPKAIPPRLWPEAMTRRRLFGFMAAACLAAGLSACDDDDDAARQLQATWTASPQDYAETLPILGAPPPEPQSFQDQSIRHVMRASAGGDTVRVRVSNLFGDDPVTLGGVHIARSMGGASIQATTDTVLRFNGQESVTVPAGQEAWSDETRFSLPPQTDVAVTVYVPQKTPVATLHSQGQQTSSVAAGNALGSETFTPTETRQSYYWVTGIDVRTDDARGVIVAFGDSITDGAASTVDAVNRYPDFLARRIAADPAMKGFSVVNHGIGGNRVLNDVSGPRGVDRFQRDVLGTTGVTHAIILLGINDIGFGAFVPEQAVTADQITAGLQTMVNQAKARNVKVFLGTLLPFKGAFPPYYSQETDAKRLAVNAWIRANTAQAQGIIDFEAATRDPADPLQLRAEYDSGDHLHPNDTGYEAMAQAIELALFR</sequence>
<dbReference type="RefSeq" id="WP_044194494.1">
    <property type="nucleotide sequence ID" value="NZ_JMCB01000014.1"/>
</dbReference>
<dbReference type="InterPro" id="IPR036514">
    <property type="entry name" value="SGNH_hydro_sf"/>
</dbReference>
<dbReference type="GO" id="GO:0016788">
    <property type="term" value="F:hydrolase activity, acting on ester bonds"/>
    <property type="evidence" value="ECO:0007669"/>
    <property type="project" value="UniProtKB-ARBA"/>
</dbReference>
<dbReference type="InterPro" id="IPR006311">
    <property type="entry name" value="TAT_signal"/>
</dbReference>
<accession>A0A085W9M1</accession>
<reference evidence="2 3" key="1">
    <citation type="submission" date="2014-04" db="EMBL/GenBank/DDBJ databases">
        <title>Genome assembly of Hyalangium minutum DSM 14724.</title>
        <authorList>
            <person name="Sharma G."/>
            <person name="Subramanian S."/>
        </authorList>
    </citation>
    <scope>NUCLEOTIDE SEQUENCE [LARGE SCALE GENOMIC DNA]</scope>
    <source>
        <strain evidence="2 3">DSM 14724</strain>
    </source>
</reference>
<dbReference type="SUPFAM" id="SSF52266">
    <property type="entry name" value="SGNH hydrolase"/>
    <property type="match status" value="1"/>
</dbReference>
<evidence type="ECO:0000313" key="2">
    <source>
        <dbReference type="EMBL" id="KFE64384.1"/>
    </source>
</evidence>
<dbReference type="AlphaFoldDB" id="A0A085W9M1"/>
<dbReference type="InterPro" id="IPR013830">
    <property type="entry name" value="SGNH_hydro"/>
</dbReference>
<dbReference type="Pfam" id="PF13472">
    <property type="entry name" value="Lipase_GDSL_2"/>
    <property type="match status" value="1"/>
</dbReference>
<dbReference type="PANTHER" id="PTHR43784">
    <property type="entry name" value="GDSL-LIKE LIPASE/ACYLHYDROLASE, PUTATIVE (AFU_ORTHOLOGUE AFUA_2G00820)-RELATED"/>
    <property type="match status" value="1"/>
</dbReference>
<protein>
    <recommendedName>
        <fullName evidence="1">SGNH hydrolase-type esterase domain-containing protein</fullName>
    </recommendedName>
</protein>
<dbReference type="PROSITE" id="PS51318">
    <property type="entry name" value="TAT"/>
    <property type="match status" value="1"/>
</dbReference>
<dbReference type="PANTHER" id="PTHR43784:SF2">
    <property type="entry name" value="GDSL-LIKE LIPASE_ACYLHYDROLASE, PUTATIVE (AFU_ORTHOLOGUE AFUA_2G00820)-RELATED"/>
    <property type="match status" value="1"/>
</dbReference>
<feature type="domain" description="SGNH hydrolase-type esterase" evidence="1">
    <location>
        <begin position="227"/>
        <end position="420"/>
    </location>
</feature>
<dbReference type="Proteomes" id="UP000028725">
    <property type="component" value="Unassembled WGS sequence"/>
</dbReference>
<gene>
    <name evidence="2" type="ORF">DB31_2178</name>
</gene>
<keyword evidence="3" id="KW-1185">Reference proteome</keyword>
<dbReference type="CDD" id="cd01830">
    <property type="entry name" value="XynE_like"/>
    <property type="match status" value="1"/>
</dbReference>
<dbReference type="STRING" id="394096.DB31_2178"/>